<evidence type="ECO:0000313" key="5">
    <source>
        <dbReference type="Proteomes" id="UP000001542"/>
    </source>
</evidence>
<reference evidence="4" key="2">
    <citation type="journal article" date="2007" name="Science">
        <title>Draft genome sequence of the sexually transmitted pathogen Trichomonas vaginalis.</title>
        <authorList>
            <person name="Carlton J.M."/>
            <person name="Hirt R.P."/>
            <person name="Silva J.C."/>
            <person name="Delcher A.L."/>
            <person name="Schatz M."/>
            <person name="Zhao Q."/>
            <person name="Wortman J.R."/>
            <person name="Bidwell S.L."/>
            <person name="Alsmark U.C.M."/>
            <person name="Besteiro S."/>
            <person name="Sicheritz-Ponten T."/>
            <person name="Noel C.J."/>
            <person name="Dacks J.B."/>
            <person name="Foster P.G."/>
            <person name="Simillion C."/>
            <person name="Van de Peer Y."/>
            <person name="Miranda-Saavedra D."/>
            <person name="Barton G.J."/>
            <person name="Westrop G.D."/>
            <person name="Mueller S."/>
            <person name="Dessi D."/>
            <person name="Fiori P.L."/>
            <person name="Ren Q."/>
            <person name="Paulsen I."/>
            <person name="Zhang H."/>
            <person name="Bastida-Corcuera F.D."/>
            <person name="Simoes-Barbosa A."/>
            <person name="Brown M.T."/>
            <person name="Hayes R.D."/>
            <person name="Mukherjee M."/>
            <person name="Okumura C.Y."/>
            <person name="Schneider R."/>
            <person name="Smith A.J."/>
            <person name="Vanacova S."/>
            <person name="Villalvazo M."/>
            <person name="Haas B.J."/>
            <person name="Pertea M."/>
            <person name="Feldblyum T.V."/>
            <person name="Utterback T.R."/>
            <person name="Shu C.L."/>
            <person name="Osoegawa K."/>
            <person name="de Jong P.J."/>
            <person name="Hrdy I."/>
            <person name="Horvathova L."/>
            <person name="Zubacova Z."/>
            <person name="Dolezal P."/>
            <person name="Malik S.B."/>
            <person name="Logsdon J.M. Jr."/>
            <person name="Henze K."/>
            <person name="Gupta A."/>
            <person name="Wang C.C."/>
            <person name="Dunne R.L."/>
            <person name="Upcroft J.A."/>
            <person name="Upcroft P."/>
            <person name="White O."/>
            <person name="Salzberg S.L."/>
            <person name="Tang P."/>
            <person name="Chiu C.-H."/>
            <person name="Lee Y.-S."/>
            <person name="Embley T.M."/>
            <person name="Coombs G.H."/>
            <person name="Mottram J.C."/>
            <person name="Tachezy J."/>
            <person name="Fraser-Liggett C.M."/>
            <person name="Johnson P.J."/>
        </authorList>
    </citation>
    <scope>NUCLEOTIDE SEQUENCE [LARGE SCALE GENOMIC DNA]</scope>
    <source>
        <strain evidence="4">G3</strain>
    </source>
</reference>
<dbReference type="InterPro" id="IPR036770">
    <property type="entry name" value="Ankyrin_rpt-contain_sf"/>
</dbReference>
<dbReference type="VEuPathDB" id="TrichDB:TVAGG3_0595590"/>
<proteinExistence type="predicted"/>
<dbReference type="OrthoDB" id="194358at2759"/>
<gene>
    <name evidence="4" type="ORF">TVAG_159200</name>
</gene>
<feature type="repeat" description="ANK" evidence="3">
    <location>
        <begin position="191"/>
        <end position="223"/>
    </location>
</feature>
<name>A2GEE8_TRIV3</name>
<dbReference type="PANTHER" id="PTHR24198:SF165">
    <property type="entry name" value="ANKYRIN REPEAT-CONTAINING PROTEIN-RELATED"/>
    <property type="match status" value="1"/>
</dbReference>
<dbReference type="Proteomes" id="UP000001542">
    <property type="component" value="Unassembled WGS sequence"/>
</dbReference>
<keyword evidence="2 3" id="KW-0040">ANK repeat</keyword>
<sequence length="386" mass="44519">MKKKLITCLEEDDVSNLTSYTKSIHGTNFSLPEGIFNGDKTLSSKNLSALHICAAFDSIDCFIYIQNYLKAEDFTIQNLENSTPLHYACYFNSYEVASFILDYGFSIPSQKKKLEKLFQDDYKEKTKYSLINLASLSSSPKIIKILFKYGYSLSKFKNHRQILDQCIRNSVIRRDSESLYLLLTLKNDINVDNSPLMTAITAQNIDAVKLLLDLSPNLNYYNSRYETALSIACLWNNYDIVRILLDNMSEIDLPPQLQVKAAVHWMCQSGNPKICRLMLDRGIDVNRLDQEGRPGLFYLTTNVKEDVLAILNMMYQHGMIIDQKENNPITKFTSSIGNYSYAIEWFITHGTSLETLVKPDMKLQTWINKQSRSEYSYKVLRELYID</sequence>
<evidence type="ECO:0000256" key="2">
    <source>
        <dbReference type="ARBA" id="ARBA00023043"/>
    </source>
</evidence>
<dbReference type="STRING" id="5722.A2GEE8"/>
<dbReference type="Pfam" id="PF12796">
    <property type="entry name" value="Ank_2"/>
    <property type="match status" value="2"/>
</dbReference>
<dbReference type="EMBL" id="DS115340">
    <property type="protein sequence ID" value="EAX84468.1"/>
    <property type="molecule type" value="Genomic_DNA"/>
</dbReference>
<dbReference type="AlphaFoldDB" id="A2GEE8"/>
<dbReference type="InParanoid" id="A2GEE8"/>
<keyword evidence="5" id="KW-1185">Reference proteome</keyword>
<organism evidence="4 5">
    <name type="scientific">Trichomonas vaginalis (strain ATCC PRA-98 / G3)</name>
    <dbReference type="NCBI Taxonomy" id="412133"/>
    <lineage>
        <taxon>Eukaryota</taxon>
        <taxon>Metamonada</taxon>
        <taxon>Parabasalia</taxon>
        <taxon>Trichomonadida</taxon>
        <taxon>Trichomonadidae</taxon>
        <taxon>Trichomonas</taxon>
    </lineage>
</organism>
<dbReference type="PROSITE" id="PS50297">
    <property type="entry name" value="ANK_REP_REGION"/>
    <property type="match status" value="1"/>
</dbReference>
<dbReference type="InterPro" id="IPR002110">
    <property type="entry name" value="Ankyrin_rpt"/>
</dbReference>
<protein>
    <submittedName>
        <fullName evidence="4">Uncharacterized protein</fullName>
    </submittedName>
</protein>
<dbReference type="SMR" id="A2GEE8"/>
<feature type="repeat" description="ANK" evidence="3">
    <location>
        <begin position="258"/>
        <end position="290"/>
    </location>
</feature>
<dbReference type="Gene3D" id="1.25.40.20">
    <property type="entry name" value="Ankyrin repeat-containing domain"/>
    <property type="match status" value="2"/>
</dbReference>
<dbReference type="SMART" id="SM00248">
    <property type="entry name" value="ANK"/>
    <property type="match status" value="6"/>
</dbReference>
<dbReference type="eggNOG" id="KOG0504">
    <property type="taxonomic scope" value="Eukaryota"/>
</dbReference>
<evidence type="ECO:0000256" key="1">
    <source>
        <dbReference type="ARBA" id="ARBA00022737"/>
    </source>
</evidence>
<dbReference type="VEuPathDB" id="TrichDB:TVAG_159200"/>
<dbReference type="Pfam" id="PF00023">
    <property type="entry name" value="Ank"/>
    <property type="match status" value="1"/>
</dbReference>
<reference evidence="4" key="1">
    <citation type="submission" date="2006-10" db="EMBL/GenBank/DDBJ databases">
        <authorList>
            <person name="Amadeo P."/>
            <person name="Zhao Q."/>
            <person name="Wortman J."/>
            <person name="Fraser-Liggett C."/>
            <person name="Carlton J."/>
        </authorList>
    </citation>
    <scope>NUCLEOTIDE SEQUENCE</scope>
    <source>
        <strain evidence="4">G3</strain>
    </source>
</reference>
<evidence type="ECO:0000256" key="3">
    <source>
        <dbReference type="PROSITE-ProRule" id="PRU00023"/>
    </source>
</evidence>
<dbReference type="PROSITE" id="PS50088">
    <property type="entry name" value="ANK_REPEAT"/>
    <property type="match status" value="3"/>
</dbReference>
<accession>A2GEE8</accession>
<evidence type="ECO:0000313" key="4">
    <source>
        <dbReference type="EMBL" id="EAX84468.1"/>
    </source>
</evidence>
<dbReference type="PANTHER" id="PTHR24198">
    <property type="entry name" value="ANKYRIN REPEAT AND PROTEIN KINASE DOMAIN-CONTAINING PROTEIN"/>
    <property type="match status" value="1"/>
</dbReference>
<feature type="repeat" description="ANK" evidence="3">
    <location>
        <begin position="80"/>
        <end position="112"/>
    </location>
</feature>
<keyword evidence="1" id="KW-0677">Repeat</keyword>
<dbReference type="SUPFAM" id="SSF48403">
    <property type="entry name" value="Ankyrin repeat"/>
    <property type="match status" value="2"/>
</dbReference>